<dbReference type="PRINTS" id="PR00124">
    <property type="entry name" value="ATPASEC"/>
</dbReference>
<feature type="domain" description="V-ATPase proteolipid subunit C-like" evidence="15">
    <location>
        <begin position="7"/>
        <end position="70"/>
    </location>
</feature>
<keyword evidence="9 14" id="KW-0406">Ion transport</keyword>
<dbReference type="PANTHER" id="PTHR10031">
    <property type="entry name" value="ATP SYNTHASE LIPID-BINDING PROTEIN, MITOCHONDRIAL"/>
    <property type="match status" value="1"/>
</dbReference>
<gene>
    <name evidence="14 16" type="primary">atpE</name>
    <name evidence="16" type="ORF">BN424_788</name>
</gene>
<dbReference type="SUPFAM" id="SSF81333">
    <property type="entry name" value="F1F0 ATP synthase subunit C"/>
    <property type="match status" value="1"/>
</dbReference>
<keyword evidence="10 14" id="KW-0446">Lipid-binding</keyword>
<evidence type="ECO:0000256" key="1">
    <source>
        <dbReference type="ARBA" id="ARBA00004141"/>
    </source>
</evidence>
<keyword evidence="17" id="KW-1185">Reference proteome</keyword>
<evidence type="ECO:0000256" key="11">
    <source>
        <dbReference type="ARBA" id="ARBA00023136"/>
    </source>
</evidence>
<keyword evidence="11 14" id="KW-0472">Membrane</keyword>
<comment type="function">
    <text evidence="13 14">F(1)F(0) ATP synthase produces ATP from ADP in the presence of a proton or sodium gradient. F-type ATPases consist of two structural domains, F(1) containing the extramembraneous catalytic core and F(0) containing the membrane proton channel, linked together by a central stalk and a peripheral stalk. During catalysis, ATP synthesis in the catalytic domain of F(1) is coupled via a rotary mechanism of the central stalk subunits to proton translocation.</text>
</comment>
<dbReference type="AlphaFoldDB" id="K8E2H3"/>
<comment type="caution">
    <text evidence="14">Lacks conserved residue(s) required for the propagation of feature annotation.</text>
</comment>
<dbReference type="InterPro" id="IPR005953">
    <property type="entry name" value="ATP_synth_csu_bac/chlpt"/>
</dbReference>
<dbReference type="PANTHER" id="PTHR10031:SF0">
    <property type="entry name" value="ATPASE PROTEIN 9"/>
    <property type="match status" value="1"/>
</dbReference>
<dbReference type="EMBL" id="HE999757">
    <property type="protein sequence ID" value="CCO10252.2"/>
    <property type="molecule type" value="Genomic_DNA"/>
</dbReference>
<evidence type="ECO:0000256" key="12">
    <source>
        <dbReference type="ARBA" id="ARBA00023310"/>
    </source>
</evidence>
<organism evidence="16 17">
    <name type="scientific">Carnobacterium maltaromaticum LMA28</name>
    <dbReference type="NCBI Taxonomy" id="1234679"/>
    <lineage>
        <taxon>Bacteria</taxon>
        <taxon>Bacillati</taxon>
        <taxon>Bacillota</taxon>
        <taxon>Bacilli</taxon>
        <taxon>Lactobacillales</taxon>
        <taxon>Carnobacteriaceae</taxon>
        <taxon>Carnobacterium</taxon>
    </lineage>
</organism>
<keyword evidence="7 14" id="KW-0375">Hydrogen ion transport</keyword>
<evidence type="ECO:0000256" key="7">
    <source>
        <dbReference type="ARBA" id="ARBA00022781"/>
    </source>
</evidence>
<evidence type="ECO:0000313" key="17">
    <source>
        <dbReference type="Proteomes" id="UP000000212"/>
    </source>
</evidence>
<evidence type="ECO:0000256" key="9">
    <source>
        <dbReference type="ARBA" id="ARBA00023065"/>
    </source>
</evidence>
<evidence type="ECO:0000313" key="16">
    <source>
        <dbReference type="EMBL" id="CCO10252.2"/>
    </source>
</evidence>
<proteinExistence type="inferred from homology"/>
<reference evidence="17" key="1">
    <citation type="journal article" date="2013" name="Genome Announc.">
        <title>Complete Chromosome Sequence of Carnobacterium maltaromaticum LMA 28.</title>
        <authorList>
            <person name="Cailliez-Grimal C."/>
            <person name="Chaillou S."/>
            <person name="Anba-Mondoloni J."/>
            <person name="Loux V."/>
            <person name="Afzal M.I."/>
            <person name="Rahman A."/>
            <person name="Kergourlay G."/>
            <person name="Champomier-Verges M.C."/>
            <person name="Zagorec M."/>
            <person name="Dalgaard P."/>
            <person name="Leisner J.J."/>
            <person name="Prevost H."/>
            <person name="Revol-Junelles A.M."/>
            <person name="Borges F."/>
        </authorList>
    </citation>
    <scope>NUCLEOTIDE SEQUENCE</scope>
    <source>
        <strain evidence="17">LMA28</strain>
    </source>
</reference>
<sequence>MNGMGLIGAAIAVAGAAIGASLGNGKVISKTIESVARQPELQSRLQMMMFIGVGLIEAVPIMAVVIAFILVFK</sequence>
<evidence type="ECO:0000256" key="2">
    <source>
        <dbReference type="ARBA" id="ARBA00006704"/>
    </source>
</evidence>
<dbReference type="InterPro" id="IPR035921">
    <property type="entry name" value="F/V-ATP_Csub_sf"/>
</dbReference>
<comment type="similarity">
    <text evidence="2 14">Belongs to the ATPase C chain family.</text>
</comment>
<evidence type="ECO:0000256" key="13">
    <source>
        <dbReference type="ARBA" id="ARBA00025198"/>
    </source>
</evidence>
<keyword evidence="16" id="KW-0378">Hydrolase</keyword>
<name>K8E2H3_CARML</name>
<evidence type="ECO:0000256" key="8">
    <source>
        <dbReference type="ARBA" id="ARBA00022989"/>
    </source>
</evidence>
<evidence type="ECO:0000256" key="3">
    <source>
        <dbReference type="ARBA" id="ARBA00022448"/>
    </source>
</evidence>
<dbReference type="GO" id="GO:0016787">
    <property type="term" value="F:hydrolase activity"/>
    <property type="evidence" value="ECO:0007669"/>
    <property type="project" value="UniProtKB-KW"/>
</dbReference>
<keyword evidence="6 14" id="KW-0812">Transmembrane</keyword>
<dbReference type="GO" id="GO:0046933">
    <property type="term" value="F:proton-transporting ATP synthase activity, rotational mechanism"/>
    <property type="evidence" value="ECO:0007669"/>
    <property type="project" value="UniProtKB-UniRule"/>
</dbReference>
<keyword evidence="12 14" id="KW-0066">ATP synthesis</keyword>
<evidence type="ECO:0000256" key="6">
    <source>
        <dbReference type="ARBA" id="ARBA00022692"/>
    </source>
</evidence>
<dbReference type="NCBIfam" id="TIGR01260">
    <property type="entry name" value="ATP_synt_c"/>
    <property type="match status" value="1"/>
</dbReference>
<keyword evidence="5 14" id="KW-0138">CF(0)</keyword>
<keyword evidence="3 14" id="KW-0813">Transport</keyword>
<dbReference type="InterPro" id="IPR002379">
    <property type="entry name" value="ATPase_proteolipid_c-like_dom"/>
</dbReference>
<dbReference type="HOGENOM" id="CLU_148047_1_1_9"/>
<dbReference type="PROSITE" id="PS00605">
    <property type="entry name" value="ATPASE_C"/>
    <property type="match status" value="1"/>
</dbReference>
<comment type="function">
    <text evidence="14">Key component of the F(0) channel; it plays a direct role in translocation across the membrane. A homomeric c-ring of between 10-14 subunits forms the central stalk rotor element with the F(1) delta and epsilon subunits.</text>
</comment>
<comment type="subcellular location">
    <subcellularLocation>
        <location evidence="14">Cell membrane</location>
        <topology evidence="14">Multi-pass membrane protein</topology>
    </subcellularLocation>
    <subcellularLocation>
        <location evidence="1">Membrane</location>
        <topology evidence="1">Multi-pass membrane protein</topology>
    </subcellularLocation>
</comment>
<dbReference type="InterPro" id="IPR038662">
    <property type="entry name" value="ATP_synth_F0_csu_sf"/>
</dbReference>
<dbReference type="InterPro" id="IPR020537">
    <property type="entry name" value="ATP_synth_F0_csu_DDCD_BS"/>
</dbReference>
<evidence type="ECO:0000256" key="10">
    <source>
        <dbReference type="ARBA" id="ARBA00023121"/>
    </source>
</evidence>
<dbReference type="Gene3D" id="1.20.20.10">
    <property type="entry name" value="F1F0 ATP synthase subunit C"/>
    <property type="match status" value="1"/>
</dbReference>
<keyword evidence="4 14" id="KW-1003">Cell membrane</keyword>
<dbReference type="NCBIfam" id="NF005363">
    <property type="entry name" value="PRK06876.1"/>
    <property type="match status" value="1"/>
</dbReference>
<accession>K8E2H3</accession>
<dbReference type="CDD" id="cd18185">
    <property type="entry name" value="ATP-synt_Fo_c_ATPE"/>
    <property type="match status" value="1"/>
</dbReference>
<evidence type="ECO:0000256" key="5">
    <source>
        <dbReference type="ARBA" id="ARBA00022547"/>
    </source>
</evidence>
<keyword evidence="8 14" id="KW-1133">Transmembrane helix</keyword>
<feature type="transmembrane region" description="Helical" evidence="14">
    <location>
        <begin position="49"/>
        <end position="72"/>
    </location>
</feature>
<evidence type="ECO:0000256" key="4">
    <source>
        <dbReference type="ARBA" id="ARBA00022475"/>
    </source>
</evidence>
<dbReference type="HAMAP" id="MF_01396">
    <property type="entry name" value="ATP_synth_c_bact"/>
    <property type="match status" value="1"/>
</dbReference>
<dbReference type="Pfam" id="PF00137">
    <property type="entry name" value="ATP-synt_C"/>
    <property type="match status" value="1"/>
</dbReference>
<dbReference type="GO" id="GO:0033177">
    <property type="term" value="C:proton-transporting two-sector ATPase complex, proton-transporting domain"/>
    <property type="evidence" value="ECO:0007669"/>
    <property type="project" value="InterPro"/>
</dbReference>
<dbReference type="Proteomes" id="UP000000212">
    <property type="component" value="Chromosome"/>
</dbReference>
<dbReference type="InterPro" id="IPR000454">
    <property type="entry name" value="ATP_synth_F0_csu"/>
</dbReference>
<dbReference type="GO" id="GO:0008289">
    <property type="term" value="F:lipid binding"/>
    <property type="evidence" value="ECO:0007669"/>
    <property type="project" value="UniProtKB-KW"/>
</dbReference>
<feature type="site" description="Reversibly protonated during proton transport" evidence="14">
    <location>
        <position position="57"/>
    </location>
</feature>
<dbReference type="GO" id="GO:0045259">
    <property type="term" value="C:proton-transporting ATP synthase complex"/>
    <property type="evidence" value="ECO:0007669"/>
    <property type="project" value="UniProtKB-KW"/>
</dbReference>
<evidence type="ECO:0000256" key="14">
    <source>
        <dbReference type="HAMAP-Rule" id="MF_01396"/>
    </source>
</evidence>
<evidence type="ECO:0000259" key="15">
    <source>
        <dbReference type="Pfam" id="PF00137"/>
    </source>
</evidence>
<dbReference type="FunFam" id="1.20.20.10:FF:000004">
    <property type="entry name" value="ATP synthase subunit c"/>
    <property type="match status" value="1"/>
</dbReference>
<dbReference type="STRING" id="1234679.BN424_788"/>
<dbReference type="KEGG" id="cml:BN424_788"/>
<dbReference type="GO" id="GO:0005886">
    <property type="term" value="C:plasma membrane"/>
    <property type="evidence" value="ECO:0007669"/>
    <property type="project" value="UniProtKB-SubCell"/>
</dbReference>
<dbReference type="eggNOG" id="COG0636">
    <property type="taxonomic scope" value="Bacteria"/>
</dbReference>
<protein>
    <recommendedName>
        <fullName evidence="14">ATP synthase subunit c</fullName>
    </recommendedName>
    <alternativeName>
        <fullName evidence="14">ATP synthase F(0) sector subunit c</fullName>
    </alternativeName>
    <alternativeName>
        <fullName evidence="14">F-type ATPase subunit c</fullName>
        <shortName evidence="14">F-ATPase subunit c</shortName>
    </alternativeName>
    <alternativeName>
        <fullName evidence="14">Lipid-binding protein</fullName>
    </alternativeName>
</protein>